<dbReference type="GO" id="GO:0006355">
    <property type="term" value="P:regulation of DNA-templated transcription"/>
    <property type="evidence" value="ECO:0007669"/>
    <property type="project" value="InterPro"/>
</dbReference>
<evidence type="ECO:0008006" key="2">
    <source>
        <dbReference type="Google" id="ProtNLM"/>
    </source>
</evidence>
<dbReference type="InterPro" id="IPR013321">
    <property type="entry name" value="Arc_rbn_hlx_hlx"/>
</dbReference>
<accession>E1YHC8</accession>
<evidence type="ECO:0000313" key="1">
    <source>
        <dbReference type="EMBL" id="CBX29972.1"/>
    </source>
</evidence>
<proteinExistence type="predicted"/>
<reference evidence="1" key="1">
    <citation type="journal article" date="2011" name="Environ. Microbiol.">
        <title>Genomic insights into the metabolic potential of the polycyclic aromatic hydrocarbon degrading sulfate-reducing Deltaproteobacterium N47.</title>
        <authorList>
            <person name="Bergmann F."/>
            <person name="Selesi D."/>
            <person name="Weinmaier T."/>
            <person name="Tischler P."/>
            <person name="Rattei T."/>
            <person name="Meckenstock R.U."/>
        </authorList>
    </citation>
    <scope>NUCLEOTIDE SEQUENCE</scope>
</reference>
<protein>
    <recommendedName>
        <fullName evidence="2">ChpI protein</fullName>
    </recommendedName>
</protein>
<dbReference type="Gene3D" id="1.10.1220.10">
    <property type="entry name" value="Met repressor-like"/>
    <property type="match status" value="1"/>
</dbReference>
<sequence length="81" mass="9209">MRNLKTAISVPENIFLQADETAKALGLNRSRLYTAAITEFLEKHREDSIKAKLNEIYANENSRVDPIFNNAQMAGLAKEDW</sequence>
<gene>
    <name evidence="1" type="ORF">N47_F16670</name>
</gene>
<name>E1YHC8_9BACT</name>
<organism evidence="1">
    <name type="scientific">uncultured Desulfobacterium sp</name>
    <dbReference type="NCBI Taxonomy" id="201089"/>
    <lineage>
        <taxon>Bacteria</taxon>
        <taxon>Pseudomonadati</taxon>
        <taxon>Thermodesulfobacteriota</taxon>
        <taxon>Desulfobacteria</taxon>
        <taxon>Desulfobacterales</taxon>
        <taxon>Desulfobacteriaceae</taxon>
        <taxon>Desulfobacterium</taxon>
        <taxon>environmental samples</taxon>
    </lineage>
</organism>
<dbReference type="AlphaFoldDB" id="E1YHC8"/>
<dbReference type="EMBL" id="FR695873">
    <property type="protein sequence ID" value="CBX29972.1"/>
    <property type="molecule type" value="Genomic_DNA"/>
</dbReference>